<protein>
    <submittedName>
        <fullName evidence="1">Uncharacterized protein</fullName>
    </submittedName>
</protein>
<sequence length="342" mass="37980">MKRFLLVLALASMFAGCNLKIEEWNSNKVLPLDVSVPAVNKTYSMADFVSDNPKYLSIGNDTIYFAEDTTITNTYLAIDSTFNVTFSHGLPDVLDSTNSVISSRLPLINVTIRLKGQVILPFNLELVSSYYKEGVLVRADTVNIALDNPGHIDTTILIALTDVPIGPFALNARGRGSSGAIQVDTLYVDYKIPSSFDLRGDTLVFDEIALEVDSTIIKAAQKGLIDTLQFSMFGGNRLPVGLFFNTWLINKEKTDSAQVFDHNLDPAPIDNQGFAIGETTWIVTAKLPKRAIDFLTRDTIYIHQRVIIPQRARPVVVRSVDYIRYGGYMRVVGNLDFEKLSE</sequence>
<dbReference type="EMBL" id="DTGD01000188">
    <property type="protein sequence ID" value="HGB36262.1"/>
    <property type="molecule type" value="Genomic_DNA"/>
</dbReference>
<dbReference type="AlphaFoldDB" id="A0A7V3KP21"/>
<organism evidence="1">
    <name type="scientific">candidate division WOR-3 bacterium</name>
    <dbReference type="NCBI Taxonomy" id="2052148"/>
    <lineage>
        <taxon>Bacteria</taxon>
        <taxon>Bacteria division WOR-3</taxon>
    </lineage>
</organism>
<evidence type="ECO:0000313" key="1">
    <source>
        <dbReference type="EMBL" id="HGB36262.1"/>
    </source>
</evidence>
<gene>
    <name evidence="1" type="ORF">ENV38_05095</name>
</gene>
<name>A0A7V3KP21_UNCW3</name>
<accession>A0A7V3KP21</accession>
<dbReference type="PROSITE" id="PS51257">
    <property type="entry name" value="PROKAR_LIPOPROTEIN"/>
    <property type="match status" value="1"/>
</dbReference>
<reference evidence="1" key="1">
    <citation type="journal article" date="2020" name="mSystems">
        <title>Genome- and Community-Level Interaction Insights into Carbon Utilization and Element Cycling Functions of Hydrothermarchaeota in Hydrothermal Sediment.</title>
        <authorList>
            <person name="Zhou Z."/>
            <person name="Liu Y."/>
            <person name="Xu W."/>
            <person name="Pan J."/>
            <person name="Luo Z.H."/>
            <person name="Li M."/>
        </authorList>
    </citation>
    <scope>NUCLEOTIDE SEQUENCE [LARGE SCALE GENOMIC DNA]</scope>
    <source>
        <strain evidence="1">SpSt-754</strain>
    </source>
</reference>
<comment type="caution">
    <text evidence="1">The sequence shown here is derived from an EMBL/GenBank/DDBJ whole genome shotgun (WGS) entry which is preliminary data.</text>
</comment>
<proteinExistence type="predicted"/>